<feature type="chain" id="PRO_5045793463" evidence="4">
    <location>
        <begin position="22"/>
        <end position="437"/>
    </location>
</feature>
<evidence type="ECO:0000313" key="7">
    <source>
        <dbReference type="Proteomes" id="UP000649768"/>
    </source>
</evidence>
<dbReference type="InterPro" id="IPR044925">
    <property type="entry name" value="His-Me_finger_sf"/>
</dbReference>
<dbReference type="Pfam" id="PF04231">
    <property type="entry name" value="Endonuclease_1"/>
    <property type="match status" value="1"/>
</dbReference>
<feature type="domain" description="CBM-cenC" evidence="5">
    <location>
        <begin position="21"/>
        <end position="136"/>
    </location>
</feature>
<dbReference type="PANTHER" id="PTHR33607:SF2">
    <property type="entry name" value="ENDONUCLEASE-1"/>
    <property type="match status" value="1"/>
</dbReference>
<keyword evidence="2" id="KW-0540">Nuclease</keyword>
<sequence length="437" mass="48057">MKRALTLLGLLTFGVQGVAVAQVSNGDFESWSNGSPEHWTTIDSGISVDVTSSQVYSGSSAAAITVNTGTQSSTDFRQTVSVIDGETYEFSVWIYHTEGGVAARLYVDGYLEYSTPATTGQWQQLRYSYTAGSTTSIEVGLRFYDQPGFDGSEVVYVDRFEPTGSEGGSSGGTGSGGGLSDLSSYYQTAEGLTGYTLKTALYNIIKDHSAQSYSDLWTFYSEYELDESYENDGSILDIYSENSSGTDSYTFTPGNDQCGSYSGEGDCYNREHSFPRSWFGGAVAPMNTDVHHVFPTDGYVNGRRSSYPYGEVGSATYISDNGSKLGSTASGLSYSGTVFEPVDAFKGDIARAYFYMATRYQNVISGWESNNTYGDAVLNGTHDQVFEEWFLTMLLQWHQEDPVSQKELERNEDAYKFQGNRNPFVDYPEFVTEIWGQ</sequence>
<evidence type="ECO:0000256" key="4">
    <source>
        <dbReference type="SAM" id="SignalP"/>
    </source>
</evidence>
<organism evidence="6 7">
    <name type="scientific">Photobacterium arenosum</name>
    <dbReference type="NCBI Taxonomy" id="2774143"/>
    <lineage>
        <taxon>Bacteria</taxon>
        <taxon>Pseudomonadati</taxon>
        <taxon>Pseudomonadota</taxon>
        <taxon>Gammaproteobacteria</taxon>
        <taxon>Vibrionales</taxon>
        <taxon>Vibrionaceae</taxon>
        <taxon>Photobacterium</taxon>
    </lineage>
</organism>
<comment type="caution">
    <text evidence="6">The sequence shown here is derived from an EMBL/GenBank/DDBJ whole genome shotgun (WGS) entry which is preliminary data.</text>
</comment>
<proteinExistence type="inferred from homology"/>
<evidence type="ECO:0000313" key="6">
    <source>
        <dbReference type="EMBL" id="MBD8511351.1"/>
    </source>
</evidence>
<keyword evidence="7" id="KW-1185">Reference proteome</keyword>
<protein>
    <submittedName>
        <fullName evidence="6">Endonuclease</fullName>
    </submittedName>
</protein>
<dbReference type="GO" id="GO:0004519">
    <property type="term" value="F:endonuclease activity"/>
    <property type="evidence" value="ECO:0007669"/>
    <property type="project" value="UniProtKB-KW"/>
</dbReference>
<gene>
    <name evidence="6" type="ORF">IFO68_01380</name>
</gene>
<keyword evidence="4" id="KW-0732">Signal</keyword>
<dbReference type="PANTHER" id="PTHR33607">
    <property type="entry name" value="ENDONUCLEASE-1"/>
    <property type="match status" value="1"/>
</dbReference>
<evidence type="ECO:0000256" key="1">
    <source>
        <dbReference type="ARBA" id="ARBA00006429"/>
    </source>
</evidence>
<keyword evidence="3" id="KW-0378">Hydrolase</keyword>
<comment type="similarity">
    <text evidence="1">Belongs to the EndA/NucM nuclease family.</text>
</comment>
<name>A0ABR9BFL4_9GAMM</name>
<dbReference type="InterPro" id="IPR008979">
    <property type="entry name" value="Galactose-bd-like_sf"/>
</dbReference>
<keyword evidence="6" id="KW-0255">Endonuclease</keyword>
<dbReference type="RefSeq" id="WP_192013985.1">
    <property type="nucleotide sequence ID" value="NZ_JACYTP010000001.1"/>
</dbReference>
<dbReference type="EMBL" id="JACYTP010000001">
    <property type="protein sequence ID" value="MBD8511351.1"/>
    <property type="molecule type" value="Genomic_DNA"/>
</dbReference>
<feature type="signal peptide" evidence="4">
    <location>
        <begin position="1"/>
        <end position="21"/>
    </location>
</feature>
<dbReference type="Pfam" id="PF02018">
    <property type="entry name" value="CBM_4_9"/>
    <property type="match status" value="1"/>
</dbReference>
<accession>A0ABR9BFL4</accession>
<dbReference type="InterPro" id="IPR007346">
    <property type="entry name" value="Endonuclease-I"/>
</dbReference>
<dbReference type="Gene3D" id="2.60.120.260">
    <property type="entry name" value="Galactose-binding domain-like"/>
    <property type="match status" value="1"/>
</dbReference>
<evidence type="ECO:0000256" key="3">
    <source>
        <dbReference type="ARBA" id="ARBA00022801"/>
    </source>
</evidence>
<reference evidence="6 7" key="1">
    <citation type="submission" date="2020-09" db="EMBL/GenBank/DDBJ databases">
        <title>Photobacterium sp. CAU 1568 isolated from sand of Sido Beach.</title>
        <authorList>
            <person name="Kim W."/>
        </authorList>
    </citation>
    <scope>NUCLEOTIDE SEQUENCE [LARGE SCALE GENOMIC DNA]</scope>
    <source>
        <strain evidence="6 7">CAU 1568</strain>
    </source>
</reference>
<dbReference type="Proteomes" id="UP000649768">
    <property type="component" value="Unassembled WGS sequence"/>
</dbReference>
<dbReference type="SUPFAM" id="SSF49785">
    <property type="entry name" value="Galactose-binding domain-like"/>
    <property type="match status" value="1"/>
</dbReference>
<evidence type="ECO:0000256" key="2">
    <source>
        <dbReference type="ARBA" id="ARBA00022722"/>
    </source>
</evidence>
<dbReference type="InterPro" id="IPR003305">
    <property type="entry name" value="CenC_carb-bd"/>
</dbReference>
<dbReference type="SUPFAM" id="SSF54060">
    <property type="entry name" value="His-Me finger endonucleases"/>
    <property type="match status" value="1"/>
</dbReference>
<evidence type="ECO:0000259" key="5">
    <source>
        <dbReference type="Pfam" id="PF02018"/>
    </source>
</evidence>